<dbReference type="PANTHER" id="PTHR45436:SF5">
    <property type="entry name" value="SENSOR HISTIDINE KINASE TRCS"/>
    <property type="match status" value="1"/>
</dbReference>
<evidence type="ECO:0000256" key="9">
    <source>
        <dbReference type="ARBA" id="ARBA00023136"/>
    </source>
</evidence>
<dbReference type="Proteomes" id="UP000515240">
    <property type="component" value="Chromosome"/>
</dbReference>
<keyword evidence="5" id="KW-0808">Transferase</keyword>
<dbReference type="InterPro" id="IPR050428">
    <property type="entry name" value="TCS_sensor_his_kinase"/>
</dbReference>
<dbReference type="KEGG" id="cpis:HS961_13355"/>
<keyword evidence="4" id="KW-0597">Phosphoprotein</keyword>
<dbReference type="GO" id="GO:0004673">
    <property type="term" value="F:protein histidine kinase activity"/>
    <property type="evidence" value="ECO:0007669"/>
    <property type="project" value="UniProtKB-EC"/>
</dbReference>
<protein>
    <recommendedName>
        <fullName evidence="3">histidine kinase</fullName>
        <ecNumber evidence="3">2.7.13.3</ecNumber>
    </recommendedName>
</protein>
<gene>
    <name evidence="12" type="ORF">HS961_13355</name>
</gene>
<accession>A0A7G5EIA8</accession>
<dbReference type="SUPFAM" id="SSF55874">
    <property type="entry name" value="ATPase domain of HSP90 chaperone/DNA topoisomerase II/histidine kinase"/>
    <property type="match status" value="1"/>
</dbReference>
<dbReference type="EC" id="2.7.13.3" evidence="3"/>
<keyword evidence="9 10" id="KW-0472">Membrane</keyword>
<dbReference type="GO" id="GO:0000160">
    <property type="term" value="P:phosphorelay signal transduction system"/>
    <property type="evidence" value="ECO:0007669"/>
    <property type="project" value="TreeGrafter"/>
</dbReference>
<dbReference type="GO" id="GO:0005886">
    <property type="term" value="C:plasma membrane"/>
    <property type="evidence" value="ECO:0007669"/>
    <property type="project" value="TreeGrafter"/>
</dbReference>
<evidence type="ECO:0000259" key="11">
    <source>
        <dbReference type="PROSITE" id="PS50109"/>
    </source>
</evidence>
<dbReference type="InterPro" id="IPR005467">
    <property type="entry name" value="His_kinase_dom"/>
</dbReference>
<keyword evidence="6 10" id="KW-0812">Transmembrane</keyword>
<dbReference type="InterPro" id="IPR003594">
    <property type="entry name" value="HATPase_dom"/>
</dbReference>
<dbReference type="PROSITE" id="PS50109">
    <property type="entry name" value="HIS_KIN"/>
    <property type="match status" value="1"/>
</dbReference>
<dbReference type="InterPro" id="IPR004358">
    <property type="entry name" value="Sig_transdc_His_kin-like_C"/>
</dbReference>
<dbReference type="PRINTS" id="PR00344">
    <property type="entry name" value="BCTRLSENSOR"/>
</dbReference>
<evidence type="ECO:0000256" key="2">
    <source>
        <dbReference type="ARBA" id="ARBA00004370"/>
    </source>
</evidence>
<evidence type="ECO:0000256" key="3">
    <source>
        <dbReference type="ARBA" id="ARBA00012438"/>
    </source>
</evidence>
<evidence type="ECO:0000256" key="1">
    <source>
        <dbReference type="ARBA" id="ARBA00000085"/>
    </source>
</evidence>
<dbReference type="PANTHER" id="PTHR45436">
    <property type="entry name" value="SENSOR HISTIDINE KINASE YKOH"/>
    <property type="match status" value="1"/>
</dbReference>
<feature type="domain" description="Histidine kinase" evidence="11">
    <location>
        <begin position="275"/>
        <end position="481"/>
    </location>
</feature>
<evidence type="ECO:0000313" key="12">
    <source>
        <dbReference type="EMBL" id="QMV73733.1"/>
    </source>
</evidence>
<evidence type="ECO:0000256" key="7">
    <source>
        <dbReference type="ARBA" id="ARBA00022777"/>
    </source>
</evidence>
<name>A0A7G5EIA8_9BURK</name>
<keyword evidence="8 10" id="KW-1133">Transmembrane helix</keyword>
<dbReference type="SMART" id="SM00387">
    <property type="entry name" value="HATPase_c"/>
    <property type="match status" value="1"/>
</dbReference>
<feature type="transmembrane region" description="Helical" evidence="10">
    <location>
        <begin position="188"/>
        <end position="208"/>
    </location>
</feature>
<organism evidence="12 13">
    <name type="scientific">Comamonas piscis</name>
    <dbReference type="NCBI Taxonomy" id="1562974"/>
    <lineage>
        <taxon>Bacteria</taxon>
        <taxon>Pseudomonadati</taxon>
        <taxon>Pseudomonadota</taxon>
        <taxon>Betaproteobacteria</taxon>
        <taxon>Burkholderiales</taxon>
        <taxon>Comamonadaceae</taxon>
        <taxon>Comamonas</taxon>
    </lineage>
</organism>
<dbReference type="InterPro" id="IPR036890">
    <property type="entry name" value="HATPase_C_sf"/>
</dbReference>
<dbReference type="EMBL" id="CP058554">
    <property type="protein sequence ID" value="QMV73733.1"/>
    <property type="molecule type" value="Genomic_DNA"/>
</dbReference>
<dbReference type="Gene3D" id="3.30.565.10">
    <property type="entry name" value="Histidine kinase-like ATPase, C-terminal domain"/>
    <property type="match status" value="1"/>
</dbReference>
<dbReference type="AlphaFoldDB" id="A0A7G5EIA8"/>
<dbReference type="RefSeq" id="WP_182322705.1">
    <property type="nucleotide sequence ID" value="NZ_CP058554.1"/>
</dbReference>
<sequence length="482" mass="51827">MALLLSPASARMPTRRWSLAARIAALVIGPSLLVMVLGGWWLRYEVHASLLGSMSRTLEEKSERINARLALLPDGRVQETAGGSDEFSAIFSGWYWQLQGQAAAQLRTAATPLVLARSRSLWDQPDLVISPGTLWGSERLQQAVGPQKEPLLVQHFAVQLSAGAAPMYLQVYGPAQPLMASLRRIDQILAITCAMLLLVMGALVWLQLRVGLAPLKRLVDVIASLGKPVPGAAPATEQIAQLPLGADLQPLQQELAALLARNTQVVERSRSHAADLNHALKKPLSLLMAHAGSGDALPAAMVLQQTTAMARLIDRYQARTFSDATLVHGTSAGLPVDVLACAQQMLAMLRQLHQASDLDWQLVDAGSPLWWRGERADLEELLGNLLDNAGKWAASQVRLTVRGNAAQGLMLLVEDDGPGMTDAQMQAAGERGKRFDESVAGTGLGLSIAQHIVQGYDGQLQLRKSEALKGLMVRVDMAGVLA</sequence>
<comment type="catalytic activity">
    <reaction evidence="1">
        <text>ATP + protein L-histidine = ADP + protein N-phospho-L-histidine.</text>
        <dbReference type="EC" id="2.7.13.3"/>
    </reaction>
</comment>
<evidence type="ECO:0000256" key="10">
    <source>
        <dbReference type="SAM" id="Phobius"/>
    </source>
</evidence>
<comment type="subcellular location">
    <subcellularLocation>
        <location evidence="2">Membrane</location>
    </subcellularLocation>
</comment>
<evidence type="ECO:0000256" key="6">
    <source>
        <dbReference type="ARBA" id="ARBA00022692"/>
    </source>
</evidence>
<dbReference type="Pfam" id="PF02518">
    <property type="entry name" value="HATPase_c"/>
    <property type="match status" value="1"/>
</dbReference>
<proteinExistence type="predicted"/>
<reference evidence="12 13" key="1">
    <citation type="journal article" date="2020" name="G3 (Bethesda)">
        <title>CeMbio - The Caenorhabditis elegans Microbiome Resource.</title>
        <authorList>
            <person name="Dirksen P."/>
            <person name="Assie A."/>
            <person name="Zimmermann J."/>
            <person name="Zhang F."/>
            <person name="Tietje A.M."/>
            <person name="Marsh S.A."/>
            <person name="Felix M.A."/>
            <person name="Shapira M."/>
            <person name="Kaleta C."/>
            <person name="Schulenburg H."/>
            <person name="Samuel B."/>
        </authorList>
    </citation>
    <scope>NUCLEOTIDE SEQUENCE [LARGE SCALE GENOMIC DNA]</scope>
    <source>
        <strain evidence="12 13">BIGb0172</strain>
    </source>
</reference>
<evidence type="ECO:0000256" key="8">
    <source>
        <dbReference type="ARBA" id="ARBA00022989"/>
    </source>
</evidence>
<evidence type="ECO:0000256" key="5">
    <source>
        <dbReference type="ARBA" id="ARBA00022679"/>
    </source>
</evidence>
<feature type="transmembrane region" description="Helical" evidence="10">
    <location>
        <begin position="20"/>
        <end position="42"/>
    </location>
</feature>
<keyword evidence="7 12" id="KW-0418">Kinase</keyword>
<evidence type="ECO:0000313" key="13">
    <source>
        <dbReference type="Proteomes" id="UP000515240"/>
    </source>
</evidence>
<evidence type="ECO:0000256" key="4">
    <source>
        <dbReference type="ARBA" id="ARBA00022553"/>
    </source>
</evidence>
<keyword evidence="13" id="KW-1185">Reference proteome</keyword>